<dbReference type="PANTHER" id="PTHR35841:SF1">
    <property type="entry name" value="PHOSPHONATES-BINDING PERIPLASMIC PROTEIN"/>
    <property type="match status" value="1"/>
</dbReference>
<dbReference type="Pfam" id="PF12974">
    <property type="entry name" value="Phosphonate-bd"/>
    <property type="match status" value="1"/>
</dbReference>
<proteinExistence type="predicted"/>
<keyword evidence="2" id="KW-1185">Reference proteome</keyword>
<name>A0A6H1TYP7_9CYAN</name>
<dbReference type="AlphaFoldDB" id="A0A6H1TYP7"/>
<dbReference type="EMBL" id="CP051167">
    <property type="protein sequence ID" value="QIZ71701.1"/>
    <property type="molecule type" value="Genomic_DNA"/>
</dbReference>
<dbReference type="PROSITE" id="PS51257">
    <property type="entry name" value="PROKAR_LIPOPROTEIN"/>
    <property type="match status" value="1"/>
</dbReference>
<accession>A0A6H1TYP7</accession>
<dbReference type="Proteomes" id="UP000500857">
    <property type="component" value="Chromosome"/>
</dbReference>
<sequence>MMKRRHAIAYIGLFFLWLTGCTLFKRRSPPPSNPATLHELDRLRFAVTDVQGEEQLKRDYEQFRQVLEEVLEKKIDFVPVQHYTDAAIALQLNKVDLVLAGPSEYFLISTRSRELPILSITRPNYYSAIAVAAVSGIESLSDLKGKTIAMVKVGSTSGHLGTTKLLLDAGLNPKSDCKIVMLGREGSLEALKNGEVDAWGGSLTDYETFFNSEGFSETDFPIIARGELLPDDIFLVNQQLGEELARDIKTRMFDAQNKLLTAIAATEGNQKYRNSRFVNFDASQYEAIVNLYHNLGYTDSLP</sequence>
<evidence type="ECO:0000313" key="2">
    <source>
        <dbReference type="Proteomes" id="UP000500857"/>
    </source>
</evidence>
<organism evidence="1 2">
    <name type="scientific">Oxynema aestuarii AP17</name>
    <dbReference type="NCBI Taxonomy" id="2064643"/>
    <lineage>
        <taxon>Bacteria</taxon>
        <taxon>Bacillati</taxon>
        <taxon>Cyanobacteriota</taxon>
        <taxon>Cyanophyceae</taxon>
        <taxon>Oscillatoriophycideae</taxon>
        <taxon>Oscillatoriales</taxon>
        <taxon>Oscillatoriaceae</taxon>
        <taxon>Oxynema</taxon>
        <taxon>Oxynema aestuarii</taxon>
    </lineage>
</organism>
<dbReference type="Gene3D" id="3.40.190.10">
    <property type="entry name" value="Periplasmic binding protein-like II"/>
    <property type="match status" value="2"/>
</dbReference>
<dbReference type="KEGG" id="oxy:HCG48_14850"/>
<dbReference type="PANTHER" id="PTHR35841">
    <property type="entry name" value="PHOSPHONATES-BINDING PERIPLASMIC PROTEIN"/>
    <property type="match status" value="1"/>
</dbReference>
<reference evidence="1 2" key="1">
    <citation type="submission" date="2020-04" db="EMBL/GenBank/DDBJ databases">
        <authorList>
            <person name="Basu S."/>
            <person name="Maruthanayagam V."/>
            <person name="Chakraborty S."/>
            <person name="Pramanik A."/>
            <person name="Mukherjee J."/>
            <person name="Brink B."/>
        </authorList>
    </citation>
    <scope>NUCLEOTIDE SEQUENCE [LARGE SCALE GENOMIC DNA]</scope>
    <source>
        <strain evidence="1 2">AP17</strain>
    </source>
</reference>
<protein>
    <submittedName>
        <fullName evidence="1">PhnD/SsuA/transferrin family substrate-binding protein</fullName>
    </submittedName>
</protein>
<evidence type="ECO:0000313" key="1">
    <source>
        <dbReference type="EMBL" id="QIZ71701.1"/>
    </source>
</evidence>
<dbReference type="SUPFAM" id="SSF53850">
    <property type="entry name" value="Periplasmic binding protein-like II"/>
    <property type="match status" value="1"/>
</dbReference>
<gene>
    <name evidence="1" type="ORF">HCG48_14850</name>
</gene>
<dbReference type="RefSeq" id="WP_168569853.1">
    <property type="nucleotide sequence ID" value="NZ_CP051167.1"/>
</dbReference>